<feature type="non-terminal residue" evidence="1">
    <location>
        <position position="166"/>
    </location>
</feature>
<dbReference type="EMBL" id="LAZR01018042">
    <property type="protein sequence ID" value="KKL97940.1"/>
    <property type="molecule type" value="Genomic_DNA"/>
</dbReference>
<evidence type="ECO:0000313" key="1">
    <source>
        <dbReference type="EMBL" id="KKL97940.1"/>
    </source>
</evidence>
<name>A0A0F9IW40_9ZZZZ</name>
<evidence type="ECO:0008006" key="2">
    <source>
        <dbReference type="Google" id="ProtNLM"/>
    </source>
</evidence>
<proteinExistence type="predicted"/>
<protein>
    <recommendedName>
        <fullName evidence="2">Squalene cyclase C-terminal domain-containing protein</fullName>
    </recommendedName>
</protein>
<gene>
    <name evidence="1" type="ORF">LCGC14_1829440</name>
</gene>
<accession>A0A0F9IW40</accession>
<dbReference type="Gene3D" id="1.50.10.20">
    <property type="match status" value="1"/>
</dbReference>
<dbReference type="InterPro" id="IPR008930">
    <property type="entry name" value="Terpenoid_cyclase/PrenylTrfase"/>
</dbReference>
<dbReference type="SUPFAM" id="SSF48239">
    <property type="entry name" value="Terpenoid cyclases/Protein prenyltransferases"/>
    <property type="match status" value="1"/>
</dbReference>
<reference evidence="1" key="1">
    <citation type="journal article" date="2015" name="Nature">
        <title>Complex archaea that bridge the gap between prokaryotes and eukaryotes.</title>
        <authorList>
            <person name="Spang A."/>
            <person name="Saw J.H."/>
            <person name="Jorgensen S.L."/>
            <person name="Zaremba-Niedzwiedzka K."/>
            <person name="Martijn J."/>
            <person name="Lind A.E."/>
            <person name="van Eijk R."/>
            <person name="Schleper C."/>
            <person name="Guy L."/>
            <person name="Ettema T.J."/>
        </authorList>
    </citation>
    <scope>NUCLEOTIDE SEQUENCE</scope>
</reference>
<dbReference type="AlphaFoldDB" id="A0A0F9IW40"/>
<comment type="caution">
    <text evidence="1">The sequence shown here is derived from an EMBL/GenBank/DDBJ whole genome shotgun (WGS) entry which is preliminary data.</text>
</comment>
<organism evidence="1">
    <name type="scientific">marine sediment metagenome</name>
    <dbReference type="NCBI Taxonomy" id="412755"/>
    <lineage>
        <taxon>unclassified sequences</taxon>
        <taxon>metagenomes</taxon>
        <taxon>ecological metagenomes</taxon>
    </lineage>
</organism>
<sequence length="166" mass="18679">MTRIIVAILLVLGLSTAPGVAAVRETSDRDIDQAIETLKDFLWAQQNKNGDWQEPHYETRYNLPSNFTTAVTTYALLEAGQKVRGDKRMKRAVDALTKMKISDLRVRALRSMALGLVVGDDKKSPYRRYLIEDLNWLMGGRGKNFRGSWGKSGPEKVGDNMCNQFA</sequence>